<dbReference type="RefSeq" id="XP_020996864.1">
    <property type="nucleotide sequence ID" value="XM_021141205.2"/>
</dbReference>
<evidence type="ECO:0000313" key="3">
    <source>
        <dbReference type="RefSeq" id="XP_052115882.1"/>
    </source>
</evidence>
<organism evidence="1 2">
    <name type="scientific">Arachis duranensis</name>
    <name type="common">Wild peanut</name>
    <dbReference type="NCBI Taxonomy" id="130453"/>
    <lineage>
        <taxon>Eukaryota</taxon>
        <taxon>Viridiplantae</taxon>
        <taxon>Streptophyta</taxon>
        <taxon>Embryophyta</taxon>
        <taxon>Tracheophyta</taxon>
        <taxon>Spermatophyta</taxon>
        <taxon>Magnoliopsida</taxon>
        <taxon>eudicotyledons</taxon>
        <taxon>Gunneridae</taxon>
        <taxon>Pentapetalae</taxon>
        <taxon>rosids</taxon>
        <taxon>fabids</taxon>
        <taxon>Fabales</taxon>
        <taxon>Fabaceae</taxon>
        <taxon>Papilionoideae</taxon>
        <taxon>50 kb inversion clade</taxon>
        <taxon>dalbergioids sensu lato</taxon>
        <taxon>Dalbergieae</taxon>
        <taxon>Pterocarpus clade</taxon>
        <taxon>Arachis</taxon>
    </lineage>
</organism>
<dbReference type="InterPro" id="IPR020568">
    <property type="entry name" value="Ribosomal_Su5_D2-typ_SF"/>
</dbReference>
<dbReference type="Gene3D" id="3.30.230.10">
    <property type="match status" value="1"/>
</dbReference>
<name>A0A6P5NJR9_ARADU</name>
<gene>
    <name evidence="2 3" type="primary">LOC107486355</name>
</gene>
<dbReference type="PANTHER" id="PTHR32472">
    <property type="entry name" value="DNA REPAIR PROTEIN RADA"/>
    <property type="match status" value="1"/>
</dbReference>
<dbReference type="PANTHER" id="PTHR32472:SF19">
    <property type="entry name" value="DNA REPAIR-LIKE PROTEINRADA"/>
    <property type="match status" value="1"/>
</dbReference>
<accession>A0A6P5NJR9</accession>
<reference evidence="2 3" key="2">
    <citation type="submission" date="2025-04" db="UniProtKB">
        <authorList>
            <consortium name="RefSeq"/>
        </authorList>
    </citation>
    <scope>IDENTIFICATION</scope>
    <source>
        <tissue evidence="2 3">Whole plant</tissue>
    </source>
</reference>
<dbReference type="Proteomes" id="UP000515211">
    <property type="component" value="Chromosome 4"/>
</dbReference>
<proteinExistence type="predicted"/>
<dbReference type="RefSeq" id="XP_052115882.1">
    <property type="nucleotide sequence ID" value="XM_052259922.1"/>
</dbReference>
<dbReference type="KEGG" id="adu:107486355"/>
<keyword evidence="1" id="KW-1185">Reference proteome</keyword>
<dbReference type="AlphaFoldDB" id="A0A6P5NJR9"/>
<dbReference type="GO" id="GO:0000725">
    <property type="term" value="P:recombinational repair"/>
    <property type="evidence" value="ECO:0007669"/>
    <property type="project" value="TreeGrafter"/>
</dbReference>
<dbReference type="GeneID" id="107486355"/>
<sequence>MAFRAVTVAIALDTVCSCHHPPRSFHSLMAVFFNVVGGWTLAKTARNLAITTAIYSSFMEFPIPKGVAFIGEVGLGGELHMVPKIEKKVNTVVKLGYRTYVVPN</sequence>
<dbReference type="InterPro" id="IPR014721">
    <property type="entry name" value="Ribsml_uS5_D2-typ_fold_subgr"/>
</dbReference>
<evidence type="ECO:0000313" key="1">
    <source>
        <dbReference type="Proteomes" id="UP000515211"/>
    </source>
</evidence>
<protein>
    <submittedName>
        <fullName evidence="2 3">Uncharacterized protein LOC107486355</fullName>
    </submittedName>
</protein>
<reference evidence="1" key="1">
    <citation type="journal article" date="2016" name="Nat. Genet.">
        <title>The genome sequences of Arachis duranensis and Arachis ipaensis, the diploid ancestors of cultivated peanut.</title>
        <authorList>
            <person name="Bertioli D.J."/>
            <person name="Cannon S.B."/>
            <person name="Froenicke L."/>
            <person name="Huang G."/>
            <person name="Farmer A.D."/>
            <person name="Cannon E.K."/>
            <person name="Liu X."/>
            <person name="Gao D."/>
            <person name="Clevenger J."/>
            <person name="Dash S."/>
            <person name="Ren L."/>
            <person name="Moretzsohn M.C."/>
            <person name="Shirasawa K."/>
            <person name="Huang W."/>
            <person name="Vidigal B."/>
            <person name="Abernathy B."/>
            <person name="Chu Y."/>
            <person name="Niederhuth C.E."/>
            <person name="Umale P."/>
            <person name="Araujo A.C."/>
            <person name="Kozik A."/>
            <person name="Kim K.D."/>
            <person name="Burow M.D."/>
            <person name="Varshney R.K."/>
            <person name="Wang X."/>
            <person name="Zhang X."/>
            <person name="Barkley N."/>
            <person name="Guimaraes P.M."/>
            <person name="Isobe S."/>
            <person name="Guo B."/>
            <person name="Liao B."/>
            <person name="Stalker H.T."/>
            <person name="Schmitz R.J."/>
            <person name="Scheffler B.E."/>
            <person name="Leal-Bertioli S.C."/>
            <person name="Xun X."/>
            <person name="Jackson S.A."/>
            <person name="Michelmore R."/>
            <person name="Ozias-Akins P."/>
        </authorList>
    </citation>
    <scope>NUCLEOTIDE SEQUENCE [LARGE SCALE GENOMIC DNA]</scope>
    <source>
        <strain evidence="1">cv. V14167</strain>
    </source>
</reference>
<evidence type="ECO:0000313" key="2">
    <source>
        <dbReference type="RefSeq" id="XP_020996864.1"/>
    </source>
</evidence>
<dbReference type="SUPFAM" id="SSF54211">
    <property type="entry name" value="Ribosomal protein S5 domain 2-like"/>
    <property type="match status" value="1"/>
</dbReference>